<feature type="region of interest" description="Disordered" evidence="1">
    <location>
        <begin position="949"/>
        <end position="968"/>
    </location>
</feature>
<keyword evidence="3" id="KW-1185">Reference proteome</keyword>
<dbReference type="SUPFAM" id="SSF51445">
    <property type="entry name" value="(Trans)glycosidases"/>
    <property type="match status" value="1"/>
</dbReference>
<dbReference type="AlphaFoldDB" id="A0A078KUA8"/>
<dbReference type="RefSeq" id="WP_141650417.1">
    <property type="nucleotide sequence ID" value="NZ_CCVW01000001.1"/>
</dbReference>
<dbReference type="eggNOG" id="COG0366">
    <property type="taxonomic scope" value="Bacteria"/>
</dbReference>
<organism evidence="2 3">
    <name type="scientific">Legionella massiliensis</name>
    <dbReference type="NCBI Taxonomy" id="1034943"/>
    <lineage>
        <taxon>Bacteria</taxon>
        <taxon>Pseudomonadati</taxon>
        <taxon>Pseudomonadota</taxon>
        <taxon>Gammaproteobacteria</taxon>
        <taxon>Legionellales</taxon>
        <taxon>Legionellaceae</taxon>
        <taxon>Legionella</taxon>
    </lineage>
</organism>
<dbReference type="Gene3D" id="3.20.20.80">
    <property type="entry name" value="Glycosidases"/>
    <property type="match status" value="1"/>
</dbReference>
<dbReference type="Proteomes" id="UP000044071">
    <property type="component" value="Unassembled WGS sequence"/>
</dbReference>
<reference evidence="2 3" key="1">
    <citation type="submission" date="2014-06" db="EMBL/GenBank/DDBJ databases">
        <authorList>
            <person name="Urmite Genomes Urmite Genomes"/>
        </authorList>
    </citation>
    <scope>NUCLEOTIDE SEQUENCE [LARGE SCALE GENOMIC DNA]</scope>
</reference>
<evidence type="ECO:0008006" key="4">
    <source>
        <dbReference type="Google" id="ProtNLM"/>
    </source>
</evidence>
<evidence type="ECO:0000256" key="1">
    <source>
        <dbReference type="SAM" id="MobiDB-lite"/>
    </source>
</evidence>
<evidence type="ECO:0000313" key="2">
    <source>
        <dbReference type="EMBL" id="CDZ76572.1"/>
    </source>
</evidence>
<gene>
    <name evidence="2" type="ORF">BN59_00846</name>
</gene>
<proteinExistence type="predicted"/>
<dbReference type="CDD" id="cd00551">
    <property type="entry name" value="AmyAc_family"/>
    <property type="match status" value="1"/>
</dbReference>
<name>A0A078KUA8_9GAMM</name>
<dbReference type="EMBL" id="CCSB01000001">
    <property type="protein sequence ID" value="CDZ76572.1"/>
    <property type="molecule type" value="Genomic_DNA"/>
</dbReference>
<dbReference type="InterPro" id="IPR017853">
    <property type="entry name" value="GH"/>
</dbReference>
<sequence>MYNPDLTYPTNGSLRLYNMFPYRNYKDGIGIDGMTAYLPEVAAMGFNAVWINPIQQAGTLARDNPEPGNNNKVSGSLYAMSSDEEFNPLIFPGCTKEQCEDKLRNWTRQARLCGLFPLFDLVLNHVGLNNSTDPVSPLFAKLNDAHLLLPSTDKRWPDVQGIDYYKEGAKNHGVEATDEDLDDEKIDAVFKLLWEPLITKYIVEYGFMGIRADALTHVPPKVQARAYALVQELVIAQYKTAAIVVGELMVGGPESYIKYLNSCGLTHSLHPCSFFWGHNQDGGYNPEPEHSPFLRQNQSISEVVLIPTKAKALEKYSQTELCDLDSPEFQQERTYQKNTIYVLKKEGNFYVYLCNSNEKMTATALLKQDLVPIVGELSEELKVGFEQQAINLQSEKSVQSSKQVRIKSLEKEHEEEINDFKKEKESATTKITDLLSAVVKQINTPKAAIPKPAGTLRKYASIKLCDFDLEQSKAPKKYQKNTLYVLKKDGGYSLFFCKSAIERTEEQLYEQFLRPVDNKPEKYEQVLHPIGGNPEELHGLFLELAKNLSIEEVSDQGILSIRQTIGETVAQECHQQLRTIKDAIEVIKKNVDNQIRVHQPVINKAAALVHYKQKNTGGLVGVVGNHDTGTLKAKVMLDLAFSRSKHTNKNGIYEDFKNKIKGIRNTSDLAKQLQEQFQLSDEDLRQLYLDLNFRMREKVFISAMMCSGGWYMIAGDELGVCHKPEVFSEFAQDSTRVGSSLEERANSESRHHDLRGFIKGVNEVLSHLPLSSYDDVASFSLHYTVIQDEQWGHKPADFLHIVARHNSEQNKTFFIAHAPHTLDHQLLRTKIEEILRTNTQYNRDNCEIVLLDETGKHIKVPLIEQLDLVAEQPPISITELPPAVLPKTPLSLSGERYRLFPPSDNQTEIDPELYEVPSIKGDKLAKEGTTVPLPLSSLIAQKVESKVDDSEEEIVEKKETTQKVGSAF</sequence>
<dbReference type="STRING" id="1034943.BN59_00846"/>
<evidence type="ECO:0000313" key="3">
    <source>
        <dbReference type="Proteomes" id="UP000044071"/>
    </source>
</evidence>
<accession>A0A078KUA8</accession>
<protein>
    <recommendedName>
        <fullName evidence="4">Alpha-amylase</fullName>
    </recommendedName>
</protein>